<dbReference type="InterPro" id="IPR009057">
    <property type="entry name" value="Homeodomain-like_sf"/>
</dbReference>
<feature type="domain" description="Winged helix-turn helix" evidence="1">
    <location>
        <begin position="97"/>
        <end position="153"/>
    </location>
</feature>
<dbReference type="SUPFAM" id="SSF46689">
    <property type="entry name" value="Homeodomain-like"/>
    <property type="match status" value="1"/>
</dbReference>
<sequence length="156" mass="17721">MLQEIDFVGLAKQETDGRRRIRLLALAHFKDGMNRAAIARVLKVSRGSVNKWVANFLKDGMSGLQSKSPPGRQCKLTPKQLKALAAYIDQFSQSDTGGRLQASHVQKFLSDKFEVTYQISNIYRLMHELGFSWITSRSEHPKQSQLAQDEFKKIPN</sequence>
<name>A0A857JLV5_9ALTE</name>
<dbReference type="KEGG" id="pmes:FX988_02584"/>
<dbReference type="AlphaFoldDB" id="A0A857JLV5"/>
<reference evidence="2 3" key="1">
    <citation type="submission" date="2019-12" db="EMBL/GenBank/DDBJ databases">
        <title>Genome sequencing and assembly of endphytes of Porphyra tenera.</title>
        <authorList>
            <person name="Park J.M."/>
            <person name="Shin R."/>
            <person name="Jo S.H."/>
        </authorList>
    </citation>
    <scope>NUCLEOTIDE SEQUENCE [LARGE SCALE GENOMIC DNA]</scope>
    <source>
        <strain evidence="2 3">GPM4</strain>
    </source>
</reference>
<evidence type="ECO:0000313" key="3">
    <source>
        <dbReference type="Proteomes" id="UP000464524"/>
    </source>
</evidence>
<dbReference type="Pfam" id="PF13592">
    <property type="entry name" value="HTH_33"/>
    <property type="match status" value="1"/>
</dbReference>
<organism evidence="2 3">
    <name type="scientific">Paraglaciecola mesophila</name>
    <dbReference type="NCBI Taxonomy" id="197222"/>
    <lineage>
        <taxon>Bacteria</taxon>
        <taxon>Pseudomonadati</taxon>
        <taxon>Pseudomonadota</taxon>
        <taxon>Gammaproteobacteria</taxon>
        <taxon>Alteromonadales</taxon>
        <taxon>Alteromonadaceae</taxon>
        <taxon>Paraglaciecola</taxon>
    </lineage>
</organism>
<protein>
    <recommendedName>
        <fullName evidence="1">Winged helix-turn helix domain-containing protein</fullName>
    </recommendedName>
</protein>
<dbReference type="InterPro" id="IPR025959">
    <property type="entry name" value="Winged_HTH_dom"/>
</dbReference>
<dbReference type="Proteomes" id="UP000464524">
    <property type="component" value="Chromosome"/>
</dbReference>
<dbReference type="Pfam" id="PF13384">
    <property type="entry name" value="HTH_23"/>
    <property type="match status" value="1"/>
</dbReference>
<accession>A0A857JLV5</accession>
<evidence type="ECO:0000259" key="1">
    <source>
        <dbReference type="Pfam" id="PF13592"/>
    </source>
</evidence>
<dbReference type="EMBL" id="CP047656">
    <property type="protein sequence ID" value="QHJ12332.1"/>
    <property type="molecule type" value="Genomic_DNA"/>
</dbReference>
<keyword evidence="3" id="KW-1185">Reference proteome</keyword>
<evidence type="ECO:0000313" key="2">
    <source>
        <dbReference type="EMBL" id="QHJ12332.1"/>
    </source>
</evidence>
<gene>
    <name evidence="2" type="ORF">FX988_02584</name>
</gene>
<proteinExistence type="predicted"/>